<comment type="caution">
    <text evidence="2">The sequence shown here is derived from an EMBL/GenBank/DDBJ whole genome shotgun (WGS) entry which is preliminary data.</text>
</comment>
<evidence type="ECO:0008006" key="4">
    <source>
        <dbReference type="Google" id="ProtNLM"/>
    </source>
</evidence>
<evidence type="ECO:0000313" key="2">
    <source>
        <dbReference type="EMBL" id="MCZ4279951.1"/>
    </source>
</evidence>
<gene>
    <name evidence="2" type="ORF">O4H49_04120</name>
</gene>
<proteinExistence type="inferred from homology"/>
<name>A0ABT4LFS2_9PROT</name>
<evidence type="ECO:0000313" key="3">
    <source>
        <dbReference type="Proteomes" id="UP001069802"/>
    </source>
</evidence>
<protein>
    <recommendedName>
        <fullName evidence="4">Prevent-host-death protein</fullName>
    </recommendedName>
</protein>
<accession>A0ABT4LFS2</accession>
<dbReference type="EMBL" id="JAPWGY010000001">
    <property type="protein sequence ID" value="MCZ4279951.1"/>
    <property type="molecule type" value="Genomic_DNA"/>
</dbReference>
<dbReference type="SUPFAM" id="SSF143120">
    <property type="entry name" value="YefM-like"/>
    <property type="match status" value="1"/>
</dbReference>
<dbReference type="InterPro" id="IPR036165">
    <property type="entry name" value="YefM-like_sf"/>
</dbReference>
<reference evidence="2" key="1">
    <citation type="submission" date="2022-12" db="EMBL/GenBank/DDBJ databases">
        <title>Bacterial isolates from different developmental stages of Nematostella vectensis.</title>
        <authorList>
            <person name="Fraune S."/>
        </authorList>
    </citation>
    <scope>NUCLEOTIDE SEQUENCE</scope>
    <source>
        <strain evidence="2">G21630-S1</strain>
    </source>
</reference>
<comment type="similarity">
    <text evidence="1">Belongs to the phD/YefM antitoxin family.</text>
</comment>
<evidence type="ECO:0000256" key="1">
    <source>
        <dbReference type="ARBA" id="ARBA00009981"/>
    </source>
</evidence>
<dbReference type="Proteomes" id="UP001069802">
    <property type="component" value="Unassembled WGS sequence"/>
</dbReference>
<dbReference type="Gene3D" id="3.40.1620.10">
    <property type="entry name" value="YefM-like domain"/>
    <property type="match status" value="1"/>
</dbReference>
<keyword evidence="3" id="KW-1185">Reference proteome</keyword>
<organism evidence="2 3">
    <name type="scientific">Kiloniella laminariae</name>
    <dbReference type="NCBI Taxonomy" id="454162"/>
    <lineage>
        <taxon>Bacteria</taxon>
        <taxon>Pseudomonadati</taxon>
        <taxon>Pseudomonadota</taxon>
        <taxon>Alphaproteobacteria</taxon>
        <taxon>Rhodospirillales</taxon>
        <taxon>Kiloniellaceae</taxon>
        <taxon>Kiloniella</taxon>
    </lineage>
</organism>
<sequence length="75" mass="8474">METVSKTEFKAKALELFRGIEQTGESKIITDHGKPTLEIRKLLQDKPDPLTLLRGTVVKFETPHDPVGENDWDLA</sequence>